<gene>
    <name evidence="1" type="ORF">QBC34DRAFT_83419</name>
</gene>
<proteinExistence type="predicted"/>
<sequence>MTARGNTSTVRDWHFHASLVEQGLVPALPGIVTQQMAATPPELPLCSTPNVAGQSDIGASSVHGVFGVFELAEKIFQHVDGRTLLTSVQRVHSKLRDVVVNSSALRRKLFFEPHNLEQERLMSFPKASPLASRRLPGLTYHPHHSAAEGGSLQRGRRSYLGSAISYVSLNGVGSRLSGPSMLLGHVDTCSRERFTRKDASWRKMQFSQPAVRKVNRSDWSSNSRRAKTVEFPTGLTMGELFDVLFLILHKTRDGVCWGCWRGQQILALLVYRMVTAEGPDLTLEIISMDDGGGNKPCDASHCGDRAAQERAREMAEDRESLRCEDFDADAVALAFDDERVVN</sequence>
<evidence type="ECO:0000313" key="2">
    <source>
        <dbReference type="Proteomes" id="UP001321760"/>
    </source>
</evidence>
<reference evidence="1" key="2">
    <citation type="submission" date="2023-05" db="EMBL/GenBank/DDBJ databases">
        <authorList>
            <consortium name="Lawrence Berkeley National Laboratory"/>
            <person name="Steindorff A."/>
            <person name="Hensen N."/>
            <person name="Bonometti L."/>
            <person name="Westerberg I."/>
            <person name="Brannstrom I.O."/>
            <person name="Guillou S."/>
            <person name="Cros-Aarteil S."/>
            <person name="Calhoun S."/>
            <person name="Haridas S."/>
            <person name="Kuo A."/>
            <person name="Mondo S."/>
            <person name="Pangilinan J."/>
            <person name="Riley R."/>
            <person name="Labutti K."/>
            <person name="Andreopoulos B."/>
            <person name="Lipzen A."/>
            <person name="Chen C."/>
            <person name="Yanf M."/>
            <person name="Daum C."/>
            <person name="Ng V."/>
            <person name="Clum A."/>
            <person name="Ohm R."/>
            <person name="Martin F."/>
            <person name="Silar P."/>
            <person name="Natvig D."/>
            <person name="Lalanne C."/>
            <person name="Gautier V."/>
            <person name="Ament-Velasquez S.L."/>
            <person name="Kruys A."/>
            <person name="Hutchinson M.I."/>
            <person name="Powell A.J."/>
            <person name="Barry K."/>
            <person name="Miller A.N."/>
            <person name="Grigoriev I.V."/>
            <person name="Debuchy R."/>
            <person name="Gladieux P."/>
            <person name="Thoren M.H."/>
            <person name="Johannesson H."/>
        </authorList>
    </citation>
    <scope>NUCLEOTIDE SEQUENCE</scope>
    <source>
        <strain evidence="1">PSN243</strain>
    </source>
</reference>
<keyword evidence="2" id="KW-1185">Reference proteome</keyword>
<organism evidence="1 2">
    <name type="scientific">Podospora aff. communis PSN243</name>
    <dbReference type="NCBI Taxonomy" id="3040156"/>
    <lineage>
        <taxon>Eukaryota</taxon>
        <taxon>Fungi</taxon>
        <taxon>Dikarya</taxon>
        <taxon>Ascomycota</taxon>
        <taxon>Pezizomycotina</taxon>
        <taxon>Sordariomycetes</taxon>
        <taxon>Sordariomycetidae</taxon>
        <taxon>Sordariales</taxon>
        <taxon>Podosporaceae</taxon>
        <taxon>Podospora</taxon>
    </lineage>
</organism>
<accession>A0AAV9GLY0</accession>
<comment type="caution">
    <text evidence="1">The sequence shown here is derived from an EMBL/GenBank/DDBJ whole genome shotgun (WGS) entry which is preliminary data.</text>
</comment>
<dbReference type="Proteomes" id="UP001321760">
    <property type="component" value="Unassembled WGS sequence"/>
</dbReference>
<dbReference type="EMBL" id="MU865935">
    <property type="protein sequence ID" value="KAK4449809.1"/>
    <property type="molecule type" value="Genomic_DNA"/>
</dbReference>
<evidence type="ECO:0000313" key="1">
    <source>
        <dbReference type="EMBL" id="KAK4449809.1"/>
    </source>
</evidence>
<dbReference type="AlphaFoldDB" id="A0AAV9GLY0"/>
<protein>
    <recommendedName>
        <fullName evidence="3">F-box domain-containing protein</fullName>
    </recommendedName>
</protein>
<name>A0AAV9GLY0_9PEZI</name>
<reference evidence="1" key="1">
    <citation type="journal article" date="2023" name="Mol. Phylogenet. Evol.">
        <title>Genome-scale phylogeny and comparative genomics of the fungal order Sordariales.</title>
        <authorList>
            <person name="Hensen N."/>
            <person name="Bonometti L."/>
            <person name="Westerberg I."/>
            <person name="Brannstrom I.O."/>
            <person name="Guillou S."/>
            <person name="Cros-Aarteil S."/>
            <person name="Calhoun S."/>
            <person name="Haridas S."/>
            <person name="Kuo A."/>
            <person name="Mondo S."/>
            <person name="Pangilinan J."/>
            <person name="Riley R."/>
            <person name="LaButti K."/>
            <person name="Andreopoulos B."/>
            <person name="Lipzen A."/>
            <person name="Chen C."/>
            <person name="Yan M."/>
            <person name="Daum C."/>
            <person name="Ng V."/>
            <person name="Clum A."/>
            <person name="Steindorff A."/>
            <person name="Ohm R.A."/>
            <person name="Martin F."/>
            <person name="Silar P."/>
            <person name="Natvig D.O."/>
            <person name="Lalanne C."/>
            <person name="Gautier V."/>
            <person name="Ament-Velasquez S.L."/>
            <person name="Kruys A."/>
            <person name="Hutchinson M.I."/>
            <person name="Powell A.J."/>
            <person name="Barry K."/>
            <person name="Miller A.N."/>
            <person name="Grigoriev I.V."/>
            <person name="Debuchy R."/>
            <person name="Gladieux P."/>
            <person name="Hiltunen Thoren M."/>
            <person name="Johannesson H."/>
        </authorList>
    </citation>
    <scope>NUCLEOTIDE SEQUENCE</scope>
    <source>
        <strain evidence="1">PSN243</strain>
    </source>
</reference>
<evidence type="ECO:0008006" key="3">
    <source>
        <dbReference type="Google" id="ProtNLM"/>
    </source>
</evidence>